<gene>
    <name evidence="1" type="ORF">BJ212DRAFT_1229321</name>
</gene>
<dbReference type="OrthoDB" id="2671929at2759"/>
<feature type="non-terminal residue" evidence="1">
    <location>
        <position position="1"/>
    </location>
</feature>
<organism evidence="1 2">
    <name type="scientific">Suillus subaureus</name>
    <dbReference type="NCBI Taxonomy" id="48587"/>
    <lineage>
        <taxon>Eukaryota</taxon>
        <taxon>Fungi</taxon>
        <taxon>Dikarya</taxon>
        <taxon>Basidiomycota</taxon>
        <taxon>Agaricomycotina</taxon>
        <taxon>Agaricomycetes</taxon>
        <taxon>Agaricomycetidae</taxon>
        <taxon>Boletales</taxon>
        <taxon>Suillineae</taxon>
        <taxon>Suillaceae</taxon>
        <taxon>Suillus</taxon>
    </lineage>
</organism>
<keyword evidence="2" id="KW-1185">Reference proteome</keyword>
<reference evidence="1" key="1">
    <citation type="journal article" date="2020" name="New Phytol.">
        <title>Comparative genomics reveals dynamic genome evolution in host specialist ectomycorrhizal fungi.</title>
        <authorList>
            <person name="Lofgren L.A."/>
            <person name="Nguyen N.H."/>
            <person name="Vilgalys R."/>
            <person name="Ruytinx J."/>
            <person name="Liao H.L."/>
            <person name="Branco S."/>
            <person name="Kuo A."/>
            <person name="LaButti K."/>
            <person name="Lipzen A."/>
            <person name="Andreopoulos W."/>
            <person name="Pangilinan J."/>
            <person name="Riley R."/>
            <person name="Hundley H."/>
            <person name="Na H."/>
            <person name="Barry K."/>
            <person name="Grigoriev I.V."/>
            <person name="Stajich J.E."/>
            <person name="Kennedy P.G."/>
        </authorList>
    </citation>
    <scope>NUCLEOTIDE SEQUENCE</scope>
    <source>
        <strain evidence="1">MN1</strain>
    </source>
</reference>
<comment type="caution">
    <text evidence="1">The sequence shown here is derived from an EMBL/GenBank/DDBJ whole genome shotgun (WGS) entry which is preliminary data.</text>
</comment>
<evidence type="ECO:0000313" key="1">
    <source>
        <dbReference type="EMBL" id="KAG1824889.1"/>
    </source>
</evidence>
<dbReference type="GeneID" id="64623495"/>
<dbReference type="AlphaFoldDB" id="A0A9P7JII1"/>
<proteinExistence type="predicted"/>
<name>A0A9P7JII1_9AGAM</name>
<protein>
    <submittedName>
        <fullName evidence="1">Uncharacterized protein</fullName>
    </submittedName>
</protein>
<sequence>LPHNLWGKAALCAGYLFNHSKSHALEPSTTPFEMLHGKKPDILHLQVFGAQCFVHI</sequence>
<accession>A0A9P7JII1</accession>
<dbReference type="EMBL" id="JABBWG010000003">
    <property type="protein sequence ID" value="KAG1824889.1"/>
    <property type="molecule type" value="Genomic_DNA"/>
</dbReference>
<dbReference type="Proteomes" id="UP000807769">
    <property type="component" value="Unassembled WGS sequence"/>
</dbReference>
<evidence type="ECO:0000313" key="2">
    <source>
        <dbReference type="Proteomes" id="UP000807769"/>
    </source>
</evidence>
<feature type="non-terminal residue" evidence="1">
    <location>
        <position position="56"/>
    </location>
</feature>
<dbReference type="RefSeq" id="XP_041198606.1">
    <property type="nucleotide sequence ID" value="XM_041329478.1"/>
</dbReference>